<comment type="caution">
    <text evidence="2">The sequence shown here is derived from an EMBL/GenBank/DDBJ whole genome shotgun (WGS) entry which is preliminary data.</text>
</comment>
<name>A0A538U8R5_UNCEI</name>
<gene>
    <name evidence="2" type="ORF">E6K81_07775</name>
</gene>
<sequence length="297" mass="31832">MDFSLEPTVAGAALAAAAVAGGGPLFTGGLRAVRLRYTMARLRERPLAESPTGFVHTSGRVALDSPLFSPLTNRPCAGFRLEVSGAGTRAGGTVEERRSFRIVSGGVRARVIAEGGRWELSPTSRREVRAGEPLSEHLDTLLRRCAEAGWLRGQGRSLTLTEHALLAGAECHVIGQSRASRPYELPVEGELVRTGTDGAVRIGATPIPRVKAQAARRRPFGRERRRAGRPFPDEVDLWVDAGGALEYVRVSDRPPTRTELAVSPWPGLGLVLGPALSLGGLLYLARAADVLRDHGRF</sequence>
<evidence type="ECO:0000256" key="1">
    <source>
        <dbReference type="SAM" id="Phobius"/>
    </source>
</evidence>
<evidence type="ECO:0000313" key="2">
    <source>
        <dbReference type="EMBL" id="TMQ72281.1"/>
    </source>
</evidence>
<organism evidence="2 3">
    <name type="scientific">Eiseniibacteriota bacterium</name>
    <dbReference type="NCBI Taxonomy" id="2212470"/>
    <lineage>
        <taxon>Bacteria</taxon>
        <taxon>Candidatus Eiseniibacteriota</taxon>
    </lineage>
</organism>
<keyword evidence="1" id="KW-1133">Transmembrane helix</keyword>
<feature type="transmembrane region" description="Helical" evidence="1">
    <location>
        <begin position="12"/>
        <end position="33"/>
    </location>
</feature>
<dbReference type="Proteomes" id="UP000319771">
    <property type="component" value="Unassembled WGS sequence"/>
</dbReference>
<dbReference type="EMBL" id="VBPB01000113">
    <property type="protein sequence ID" value="TMQ72281.1"/>
    <property type="molecule type" value="Genomic_DNA"/>
</dbReference>
<keyword evidence="1" id="KW-0472">Membrane</keyword>
<reference evidence="2 3" key="1">
    <citation type="journal article" date="2019" name="Nat. Microbiol.">
        <title>Mediterranean grassland soil C-N compound turnover is dependent on rainfall and depth, and is mediated by genomically divergent microorganisms.</title>
        <authorList>
            <person name="Diamond S."/>
            <person name="Andeer P.F."/>
            <person name="Li Z."/>
            <person name="Crits-Christoph A."/>
            <person name="Burstein D."/>
            <person name="Anantharaman K."/>
            <person name="Lane K.R."/>
            <person name="Thomas B.C."/>
            <person name="Pan C."/>
            <person name="Northen T.R."/>
            <person name="Banfield J.F."/>
        </authorList>
    </citation>
    <scope>NUCLEOTIDE SEQUENCE [LARGE SCALE GENOMIC DNA]</scope>
    <source>
        <strain evidence="2">WS_11</strain>
    </source>
</reference>
<evidence type="ECO:0000313" key="3">
    <source>
        <dbReference type="Proteomes" id="UP000319771"/>
    </source>
</evidence>
<proteinExistence type="predicted"/>
<keyword evidence="1" id="KW-0812">Transmembrane</keyword>
<protein>
    <submittedName>
        <fullName evidence="2">Uncharacterized protein</fullName>
    </submittedName>
</protein>
<accession>A0A538U8R5</accession>
<dbReference type="AlphaFoldDB" id="A0A538U8R5"/>